<dbReference type="RefSeq" id="WP_286004109.1">
    <property type="nucleotide sequence ID" value="NZ_JASVEJ010000004.1"/>
</dbReference>
<keyword evidence="1" id="KW-0812">Transmembrane</keyword>
<feature type="transmembrane region" description="Helical" evidence="1">
    <location>
        <begin position="25"/>
        <end position="46"/>
    </location>
</feature>
<keyword evidence="1" id="KW-0472">Membrane</keyword>
<keyword evidence="3" id="KW-1185">Reference proteome</keyword>
<evidence type="ECO:0000256" key="1">
    <source>
        <dbReference type="SAM" id="Phobius"/>
    </source>
</evidence>
<gene>
    <name evidence="2" type="ORF">QQ055_01325</name>
</gene>
<dbReference type="EMBL" id="JASVEJ010000004">
    <property type="protein sequence ID" value="MDL5056118.1"/>
    <property type="molecule type" value="Genomic_DNA"/>
</dbReference>
<organism evidence="2 3">
    <name type="scientific">Geitlerinema calcuttense NRMC-F 0142</name>
    <dbReference type="NCBI Taxonomy" id="2922238"/>
    <lineage>
        <taxon>Bacteria</taxon>
        <taxon>Bacillati</taxon>
        <taxon>Cyanobacteriota</taxon>
        <taxon>Cyanophyceae</taxon>
        <taxon>Geitlerinematales</taxon>
        <taxon>Geitlerinemataceae</taxon>
        <taxon>Geitlerinema</taxon>
    </lineage>
</organism>
<proteinExistence type="predicted"/>
<sequence>MKNSGFLYHWLFFVILKTDKSNNPYSFHLLIALLKPCLAGIVRIALLKKLWHNQQIY</sequence>
<evidence type="ECO:0000313" key="2">
    <source>
        <dbReference type="EMBL" id="MDL5056118.1"/>
    </source>
</evidence>
<protein>
    <submittedName>
        <fullName evidence="2">Uncharacterized protein</fullName>
    </submittedName>
</protein>
<name>A0ABT7LVS5_9CYAN</name>
<keyword evidence="1" id="KW-1133">Transmembrane helix</keyword>
<comment type="caution">
    <text evidence="2">The sequence shown here is derived from an EMBL/GenBank/DDBJ whole genome shotgun (WGS) entry which is preliminary data.</text>
</comment>
<reference evidence="2 3" key="1">
    <citation type="submission" date="2023-06" db="EMBL/GenBank/DDBJ databases">
        <title>Whole genome sequence of Oscillatoria calcuttensis NRMC-F 0142.</title>
        <authorList>
            <person name="Shakena Fathima T."/>
            <person name="Muralitharan G."/>
            <person name="Thajuddin N."/>
        </authorList>
    </citation>
    <scope>NUCLEOTIDE SEQUENCE [LARGE SCALE GENOMIC DNA]</scope>
    <source>
        <strain evidence="2 3">NRMC-F 0142</strain>
    </source>
</reference>
<dbReference type="Proteomes" id="UP001230986">
    <property type="component" value="Unassembled WGS sequence"/>
</dbReference>
<accession>A0ABT7LVS5</accession>
<evidence type="ECO:0000313" key="3">
    <source>
        <dbReference type="Proteomes" id="UP001230986"/>
    </source>
</evidence>